<dbReference type="PANTHER" id="PTHR45138">
    <property type="entry name" value="REGULATORY COMPONENTS OF SENSORY TRANSDUCTION SYSTEM"/>
    <property type="match status" value="1"/>
</dbReference>
<dbReference type="EMBL" id="CP017480">
    <property type="protein sequence ID" value="APG05307.1"/>
    <property type="molecule type" value="Genomic_DNA"/>
</dbReference>
<evidence type="ECO:0000313" key="4">
    <source>
        <dbReference type="EMBL" id="APG05307.1"/>
    </source>
</evidence>
<name>A0A0G9HDU6_9GAMM</name>
<dbReference type="PANTHER" id="PTHR45138:SF9">
    <property type="entry name" value="DIGUANYLATE CYCLASE DGCM-RELATED"/>
    <property type="match status" value="1"/>
</dbReference>
<dbReference type="PROSITE" id="PS50887">
    <property type="entry name" value="GGDEF"/>
    <property type="match status" value="1"/>
</dbReference>
<comment type="cofactor">
    <cofactor evidence="1">
        <name>Mg(2+)</name>
        <dbReference type="ChEBI" id="CHEBI:18420"/>
    </cofactor>
</comment>
<dbReference type="InterPro" id="IPR043128">
    <property type="entry name" value="Rev_trsase/Diguanyl_cyclase"/>
</dbReference>
<dbReference type="InterPro" id="IPR029787">
    <property type="entry name" value="Nucleotide_cyclase"/>
</dbReference>
<evidence type="ECO:0000313" key="5">
    <source>
        <dbReference type="Proteomes" id="UP000182987"/>
    </source>
</evidence>
<dbReference type="Gene3D" id="3.30.70.270">
    <property type="match status" value="1"/>
</dbReference>
<dbReference type="InterPro" id="IPR000160">
    <property type="entry name" value="GGDEF_dom"/>
</dbReference>
<dbReference type="OrthoDB" id="9803824at2"/>
<sequence>MKAFIAAAAIVAVHAAALAVLPASGMALSYTFFFSVAALAMFSAWRAWMRSGTPRDHRWWLLLASLGLWTIGMSLSARQNYVLDNSNPAPGDSMFFYILYVLPVLVAVSSAPVAARKKWAMAIDLVLAGLLGVLFYIRTFSIVTLEGAIGPQQAVDVAYMLDFENVCLAVAALLRFVATDRADDHAFFRAVMAFFVVYAISGYSYNHYVALNGHPDFGTSSWDALLDLPFLALFIVTMTRQPQRHWHPPVYLIRFVQSASPTFLAMSVLGFGLMVIPVYPSLGIGGAIAAVIGIGLRGTLAQVDLVEEEFRLSRSRDELQGLVFTDSLTGLANRRALDERLLREWHRPAQREPIALLMVDVDFFKEYNDRYGHLAGDDCLRALASVLSGRGLRAGDFIARFGGEEFAVIAPGTRLADAVALAEDLRAQVEAQGIVHPLSPFGVLTITIGVATLLANANGGPLDLLNAADRALYRAKNAGRNRIGAQGDARLEPSRAS</sequence>
<dbReference type="CDD" id="cd01949">
    <property type="entry name" value="GGDEF"/>
    <property type="match status" value="1"/>
</dbReference>
<dbReference type="STRING" id="1440763.BJI69_16305"/>
<dbReference type="FunFam" id="3.30.70.270:FF:000001">
    <property type="entry name" value="Diguanylate cyclase domain protein"/>
    <property type="match status" value="1"/>
</dbReference>
<accession>A0A0G9HDU6</accession>
<protein>
    <recommendedName>
        <fullName evidence="2">diguanylate cyclase</fullName>
        <ecNumber evidence="2">2.7.7.65</ecNumber>
    </recommendedName>
</protein>
<keyword evidence="5" id="KW-1185">Reference proteome</keyword>
<dbReference type="RefSeq" id="WP_046966561.1">
    <property type="nucleotide sequence ID" value="NZ_CP017480.1"/>
</dbReference>
<dbReference type="GO" id="GO:0052621">
    <property type="term" value="F:diguanylate cyclase activity"/>
    <property type="evidence" value="ECO:0007669"/>
    <property type="project" value="UniProtKB-EC"/>
</dbReference>
<dbReference type="GO" id="GO:0005886">
    <property type="term" value="C:plasma membrane"/>
    <property type="evidence" value="ECO:0007669"/>
    <property type="project" value="TreeGrafter"/>
</dbReference>
<dbReference type="Pfam" id="PF00990">
    <property type="entry name" value="GGDEF"/>
    <property type="match status" value="1"/>
</dbReference>
<dbReference type="Proteomes" id="UP000182987">
    <property type="component" value="Chromosome"/>
</dbReference>
<organism evidence="4 5">
    <name type="scientific">Luteibacter rhizovicinus DSM 16549</name>
    <dbReference type="NCBI Taxonomy" id="1440763"/>
    <lineage>
        <taxon>Bacteria</taxon>
        <taxon>Pseudomonadati</taxon>
        <taxon>Pseudomonadota</taxon>
        <taxon>Gammaproteobacteria</taxon>
        <taxon>Lysobacterales</taxon>
        <taxon>Rhodanobacteraceae</taxon>
        <taxon>Luteibacter</taxon>
    </lineage>
</organism>
<dbReference type="GO" id="GO:1902201">
    <property type="term" value="P:negative regulation of bacterial-type flagellum-dependent cell motility"/>
    <property type="evidence" value="ECO:0007669"/>
    <property type="project" value="TreeGrafter"/>
</dbReference>
<dbReference type="SMART" id="SM00267">
    <property type="entry name" value="GGDEF"/>
    <property type="match status" value="1"/>
</dbReference>
<dbReference type="EC" id="2.7.7.65" evidence="2"/>
<dbReference type="GO" id="GO:0043709">
    <property type="term" value="P:cell adhesion involved in single-species biofilm formation"/>
    <property type="evidence" value="ECO:0007669"/>
    <property type="project" value="TreeGrafter"/>
</dbReference>
<evidence type="ECO:0000256" key="3">
    <source>
        <dbReference type="ARBA" id="ARBA00034247"/>
    </source>
</evidence>
<proteinExistence type="predicted"/>
<dbReference type="NCBIfam" id="TIGR00254">
    <property type="entry name" value="GGDEF"/>
    <property type="match status" value="1"/>
</dbReference>
<dbReference type="AlphaFoldDB" id="A0A0G9HDU6"/>
<dbReference type="SUPFAM" id="SSF55073">
    <property type="entry name" value="Nucleotide cyclase"/>
    <property type="match status" value="1"/>
</dbReference>
<evidence type="ECO:0000256" key="2">
    <source>
        <dbReference type="ARBA" id="ARBA00012528"/>
    </source>
</evidence>
<dbReference type="PATRIC" id="fig|1440763.5.peg.603"/>
<reference evidence="5" key="1">
    <citation type="submission" date="2016-09" db="EMBL/GenBank/DDBJ databases">
        <authorList>
            <person name="Lysoe E."/>
        </authorList>
    </citation>
    <scope>NUCLEOTIDE SEQUENCE [LARGE SCALE GENOMIC DNA]</scope>
    <source>
        <strain evidence="5">LJ96T</strain>
    </source>
</reference>
<evidence type="ECO:0000256" key="1">
    <source>
        <dbReference type="ARBA" id="ARBA00001946"/>
    </source>
</evidence>
<dbReference type="KEGG" id="lrz:BJI69_16305"/>
<dbReference type="InterPro" id="IPR050469">
    <property type="entry name" value="Diguanylate_Cyclase"/>
</dbReference>
<comment type="catalytic activity">
    <reaction evidence="3">
        <text>2 GTP = 3',3'-c-di-GMP + 2 diphosphate</text>
        <dbReference type="Rhea" id="RHEA:24898"/>
        <dbReference type="ChEBI" id="CHEBI:33019"/>
        <dbReference type="ChEBI" id="CHEBI:37565"/>
        <dbReference type="ChEBI" id="CHEBI:58805"/>
        <dbReference type="EC" id="2.7.7.65"/>
    </reaction>
</comment>
<gene>
    <name evidence="4" type="ORF">BJI69_16305</name>
</gene>